<accession>A0A343JPY7</accession>
<name>A0A343JPY7_9CAUD</name>
<dbReference type="Proteomes" id="UP000256777">
    <property type="component" value="Segment"/>
</dbReference>
<dbReference type="EMBL" id="MF448564">
    <property type="protein sequence ID" value="ASZ71560.1"/>
    <property type="molecule type" value="Genomic_DNA"/>
</dbReference>
<reference evidence="1 2" key="1">
    <citation type="submission" date="2017-07" db="EMBL/GenBank/DDBJ databases">
        <title>Comparative genome analysis of lactococcal phages belonging to the virulent 936 group.</title>
        <authorList>
            <person name="Oliveira J."/>
        </authorList>
    </citation>
    <scope>NUCLEOTIDE SEQUENCE [LARGE SCALE GENOMIC DNA]</scope>
</reference>
<sequence length="50" mass="5662">MNPYISQLFDRIDLCHEAIKATSEVIEPKVPEPWASMTAKEIIKGLGVYK</sequence>
<gene>
    <name evidence="1" type="ORF">62601_24</name>
</gene>
<organism evidence="1 2">
    <name type="scientific">Lactococcus phage 62601</name>
    <dbReference type="NCBI Taxonomy" id="2029668"/>
    <lineage>
        <taxon>Viruses</taxon>
        <taxon>Duplodnaviria</taxon>
        <taxon>Heunggongvirae</taxon>
        <taxon>Uroviricota</taxon>
        <taxon>Caudoviricetes</taxon>
        <taxon>Skunavirus</taxon>
        <taxon>Skunavirus sv62601</taxon>
    </lineage>
</organism>
<keyword evidence="2" id="KW-1185">Reference proteome</keyword>
<evidence type="ECO:0000313" key="1">
    <source>
        <dbReference type="EMBL" id="ASZ71560.1"/>
    </source>
</evidence>
<protein>
    <submittedName>
        <fullName evidence="1">Uncharacterized protein</fullName>
    </submittedName>
</protein>
<proteinExistence type="predicted"/>
<evidence type="ECO:0000313" key="2">
    <source>
        <dbReference type="Proteomes" id="UP000256777"/>
    </source>
</evidence>